<feature type="transmembrane region" description="Helical" evidence="1">
    <location>
        <begin position="75"/>
        <end position="101"/>
    </location>
</feature>
<dbReference type="KEGG" id="sgy:Sgly_3166"/>
<sequence length="123" mass="14025">MIIRVVYFILFGWWAAVLWSGAAYLLCLSIIGLPLGLIMFNRLPQILTLKPVSAINAVSRDLLTTKQEFPFPIRALYFIFLGWHLTGFWVSIALILCITVIGMPLGIMMLNHVPFVLTLKQRY</sequence>
<evidence type="ECO:0000256" key="1">
    <source>
        <dbReference type="SAM" id="Phobius"/>
    </source>
</evidence>
<organism evidence="3 4">
    <name type="scientific">Syntrophobotulus glycolicus (strain DSM 8271 / FlGlyR)</name>
    <dbReference type="NCBI Taxonomy" id="645991"/>
    <lineage>
        <taxon>Bacteria</taxon>
        <taxon>Bacillati</taxon>
        <taxon>Bacillota</taxon>
        <taxon>Clostridia</taxon>
        <taxon>Eubacteriales</taxon>
        <taxon>Desulfitobacteriaceae</taxon>
        <taxon>Syntrophobotulus</taxon>
    </lineage>
</organism>
<reference evidence="3 4" key="1">
    <citation type="journal article" date="2011" name="Stand. Genomic Sci.">
        <title>Complete genome sequence of Syntrophobotulus glycolicus type strain (FlGlyR).</title>
        <authorList>
            <person name="Han C."/>
            <person name="Mwirichia R."/>
            <person name="Chertkov O."/>
            <person name="Held B."/>
            <person name="Lapidus A."/>
            <person name="Nolan M."/>
            <person name="Lucas S."/>
            <person name="Hammon N."/>
            <person name="Deshpande S."/>
            <person name="Cheng J.F."/>
            <person name="Tapia R."/>
            <person name="Goodwin L."/>
            <person name="Pitluck S."/>
            <person name="Huntemann M."/>
            <person name="Liolios K."/>
            <person name="Ivanova N."/>
            <person name="Pagani I."/>
            <person name="Mavromatis K."/>
            <person name="Ovchinikova G."/>
            <person name="Pati A."/>
            <person name="Chen A."/>
            <person name="Palaniappan K."/>
            <person name="Land M."/>
            <person name="Hauser L."/>
            <person name="Brambilla E.M."/>
            <person name="Rohde M."/>
            <person name="Spring S."/>
            <person name="Sikorski J."/>
            <person name="Goker M."/>
            <person name="Woyke T."/>
            <person name="Bristow J."/>
            <person name="Eisen J.A."/>
            <person name="Markowitz V."/>
            <person name="Hugenholtz P."/>
            <person name="Kyrpides N.C."/>
            <person name="Klenk H.P."/>
            <person name="Detter J.C."/>
        </authorList>
    </citation>
    <scope>NUCLEOTIDE SEQUENCE [LARGE SCALE GENOMIC DNA]</scope>
    <source>
        <strain evidence="4">DSM 8271 / FlGlyR</strain>
    </source>
</reference>
<keyword evidence="4" id="KW-1185">Reference proteome</keyword>
<reference evidence="4" key="2">
    <citation type="submission" date="2011-02" db="EMBL/GenBank/DDBJ databases">
        <title>The complete genome of Syntrophobotulus glycolicus DSM 8271.</title>
        <authorList>
            <person name="Lucas S."/>
            <person name="Copeland A."/>
            <person name="Lapidus A."/>
            <person name="Bruce D."/>
            <person name="Goodwin L."/>
            <person name="Pitluck S."/>
            <person name="Kyrpides N."/>
            <person name="Mavromatis K."/>
            <person name="Pagani I."/>
            <person name="Ivanova N."/>
            <person name="Mikhailova N."/>
            <person name="Chertkov O."/>
            <person name="Held B."/>
            <person name="Detter J.C."/>
            <person name="Tapia R."/>
            <person name="Han C."/>
            <person name="Land M."/>
            <person name="Hauser L."/>
            <person name="Markowitz V."/>
            <person name="Cheng J.-F."/>
            <person name="Hugenholtz P."/>
            <person name="Woyke T."/>
            <person name="Wu D."/>
            <person name="Spring S."/>
            <person name="Schroeder M."/>
            <person name="Brambilla E."/>
            <person name="Klenk H.-P."/>
            <person name="Eisen J.A."/>
        </authorList>
    </citation>
    <scope>NUCLEOTIDE SEQUENCE [LARGE SCALE GENOMIC DNA]</scope>
    <source>
        <strain evidence="4">DSM 8271 / FlGlyR</strain>
    </source>
</reference>
<protein>
    <recommendedName>
        <fullName evidence="2">Inner membrane component domain-containing protein</fullName>
    </recommendedName>
</protein>
<dbReference type="EMBL" id="CP002547">
    <property type="protein sequence ID" value="ADY57432.1"/>
    <property type="molecule type" value="Genomic_DNA"/>
</dbReference>
<keyword evidence="1" id="KW-0812">Transmembrane</keyword>
<accession>F0T1K8</accession>
<proteinExistence type="predicted"/>
<dbReference type="InterPro" id="IPR005185">
    <property type="entry name" value="YccF"/>
</dbReference>
<evidence type="ECO:0000313" key="3">
    <source>
        <dbReference type="EMBL" id="ADY57432.1"/>
    </source>
</evidence>
<evidence type="ECO:0000259" key="2">
    <source>
        <dbReference type="Pfam" id="PF03733"/>
    </source>
</evidence>
<keyword evidence="1" id="KW-1133">Transmembrane helix</keyword>
<dbReference type="HOGENOM" id="CLU_1843608_0_0_9"/>
<gene>
    <name evidence="3" type="ordered locus">Sgly_3166</name>
</gene>
<evidence type="ECO:0000313" key="4">
    <source>
        <dbReference type="Proteomes" id="UP000007488"/>
    </source>
</evidence>
<name>F0T1K8_SYNGF</name>
<dbReference type="eggNOG" id="COG3304">
    <property type="taxonomic scope" value="Bacteria"/>
</dbReference>
<feature type="transmembrane region" description="Helical" evidence="1">
    <location>
        <begin position="7"/>
        <end position="40"/>
    </location>
</feature>
<dbReference type="AlphaFoldDB" id="F0T1K8"/>
<dbReference type="Proteomes" id="UP000007488">
    <property type="component" value="Chromosome"/>
</dbReference>
<keyword evidence="1" id="KW-0472">Membrane</keyword>
<feature type="domain" description="Inner membrane component" evidence="2">
    <location>
        <begin position="5"/>
        <end position="41"/>
    </location>
</feature>
<dbReference type="Pfam" id="PF03733">
    <property type="entry name" value="YccF"/>
    <property type="match status" value="1"/>
</dbReference>
<dbReference type="RefSeq" id="WP_013626157.1">
    <property type="nucleotide sequence ID" value="NC_015172.1"/>
</dbReference>
<dbReference type="STRING" id="645991.Sgly_3166"/>